<evidence type="ECO:0000313" key="3">
    <source>
        <dbReference type="Proteomes" id="UP000549066"/>
    </source>
</evidence>
<comment type="caution">
    <text evidence="2">The sequence shown here is derived from an EMBL/GenBank/DDBJ whole genome shotgun (WGS) entry which is preliminary data.</text>
</comment>
<dbReference type="EMBL" id="JACCFI010000001">
    <property type="protein sequence ID" value="NYG20511.1"/>
    <property type="molecule type" value="Genomic_DNA"/>
</dbReference>
<proteinExistence type="predicted"/>
<feature type="coiled-coil region" evidence="1">
    <location>
        <begin position="37"/>
        <end position="64"/>
    </location>
</feature>
<name>A0A852X350_9MICO</name>
<dbReference type="RefSeq" id="WP_179550620.1">
    <property type="nucleotide sequence ID" value="NZ_JACCFI010000001.1"/>
</dbReference>
<keyword evidence="1" id="KW-0175">Coiled coil</keyword>
<sequence length="90" mass="10685">MKKYIERFAARTMPSAYKNLRMLARVNASDETMLARVIAYEEEVRELRAELNEVRRDNRRVVELYDLVFARLRDDMPLRAQPLPTNAQND</sequence>
<reference evidence="2 3" key="1">
    <citation type="submission" date="2020-07" db="EMBL/GenBank/DDBJ databases">
        <title>Sequencing the genomes of 1000 actinobacteria strains.</title>
        <authorList>
            <person name="Klenk H.-P."/>
        </authorList>
    </citation>
    <scope>NUCLEOTIDE SEQUENCE [LARGE SCALE GENOMIC DNA]</scope>
    <source>
        <strain evidence="2 3">DSM 8598</strain>
    </source>
</reference>
<evidence type="ECO:0000313" key="2">
    <source>
        <dbReference type="EMBL" id="NYG20511.1"/>
    </source>
</evidence>
<keyword evidence="3" id="KW-1185">Reference proteome</keyword>
<protein>
    <submittedName>
        <fullName evidence="2">Uncharacterized protein</fullName>
    </submittedName>
</protein>
<dbReference type="Proteomes" id="UP000549066">
    <property type="component" value="Unassembled WGS sequence"/>
</dbReference>
<gene>
    <name evidence="2" type="ORF">BJY17_001258</name>
</gene>
<evidence type="ECO:0000256" key="1">
    <source>
        <dbReference type="SAM" id="Coils"/>
    </source>
</evidence>
<organism evidence="2 3">
    <name type="scientific">Agromyces hippuratus</name>
    <dbReference type="NCBI Taxonomy" id="286438"/>
    <lineage>
        <taxon>Bacteria</taxon>
        <taxon>Bacillati</taxon>
        <taxon>Actinomycetota</taxon>
        <taxon>Actinomycetes</taxon>
        <taxon>Micrococcales</taxon>
        <taxon>Microbacteriaceae</taxon>
        <taxon>Agromyces</taxon>
    </lineage>
</organism>
<accession>A0A852X350</accession>
<dbReference type="AlphaFoldDB" id="A0A852X350"/>